<evidence type="ECO:0000256" key="6">
    <source>
        <dbReference type="SAM" id="MobiDB-lite"/>
    </source>
</evidence>
<evidence type="ECO:0000259" key="7">
    <source>
        <dbReference type="PROSITE" id="PS51081"/>
    </source>
</evidence>
<evidence type="ECO:0000256" key="3">
    <source>
        <dbReference type="ARBA" id="ARBA00022833"/>
    </source>
</evidence>
<feature type="compositionally biased region" description="Basic residues" evidence="6">
    <location>
        <begin position="1"/>
        <end position="12"/>
    </location>
</feature>
<dbReference type="GO" id="GO:0008270">
    <property type="term" value="F:zinc ion binding"/>
    <property type="evidence" value="ECO:0007669"/>
    <property type="project" value="UniProtKB-KW"/>
</dbReference>
<evidence type="ECO:0000313" key="9">
    <source>
        <dbReference type="Proteomes" id="UP001054889"/>
    </source>
</evidence>
<dbReference type="InterPro" id="IPR044286">
    <property type="entry name" value="SINL_plant"/>
</dbReference>
<dbReference type="PANTHER" id="PTHR46632">
    <property type="entry name" value="E3 UBIQUITIN-PROTEIN LIGASE SINA-LIKE 4"/>
    <property type="match status" value="1"/>
</dbReference>
<reference evidence="8" key="1">
    <citation type="journal article" date="2018" name="DNA Res.">
        <title>Multiple hybrid de novo genome assembly of finger millet, an orphan allotetraploid crop.</title>
        <authorList>
            <person name="Hatakeyama M."/>
            <person name="Aluri S."/>
            <person name="Balachadran M.T."/>
            <person name="Sivarajan S.R."/>
            <person name="Patrignani A."/>
            <person name="Gruter S."/>
            <person name="Poveda L."/>
            <person name="Shimizu-Inatsugi R."/>
            <person name="Baeten J."/>
            <person name="Francoijs K.J."/>
            <person name="Nataraja K.N."/>
            <person name="Reddy Y.A.N."/>
            <person name="Phadnis S."/>
            <person name="Ravikumar R.L."/>
            <person name="Schlapbach R."/>
            <person name="Sreeman S.M."/>
            <person name="Shimizu K.K."/>
        </authorList>
    </citation>
    <scope>NUCLEOTIDE SEQUENCE</scope>
</reference>
<keyword evidence="2 5" id="KW-0863">Zinc-finger</keyword>
<name>A0AAV5FRM3_ELECO</name>
<evidence type="ECO:0000313" key="8">
    <source>
        <dbReference type="EMBL" id="GJN37622.1"/>
    </source>
</evidence>
<keyword evidence="9" id="KW-1185">Reference proteome</keyword>
<dbReference type="PANTHER" id="PTHR46632:SF16">
    <property type="entry name" value="E3 UBIQUITIN-PROTEIN LIGASE SINA-LIKE 10"/>
    <property type="match status" value="1"/>
</dbReference>
<dbReference type="InterPro" id="IPR013083">
    <property type="entry name" value="Znf_RING/FYVE/PHD"/>
</dbReference>
<comment type="caution">
    <text evidence="8">The sequence shown here is derived from an EMBL/GenBank/DDBJ whole genome shotgun (WGS) entry which is preliminary data.</text>
</comment>
<feature type="domain" description="SIAH-type" evidence="7">
    <location>
        <begin position="116"/>
        <end position="179"/>
    </location>
</feature>
<dbReference type="Gene3D" id="3.30.40.10">
    <property type="entry name" value="Zinc/RING finger domain, C3HC4 (zinc finger)"/>
    <property type="match status" value="1"/>
</dbReference>
<dbReference type="EMBL" id="BQKI01000095">
    <property type="protein sequence ID" value="GJN37622.1"/>
    <property type="molecule type" value="Genomic_DNA"/>
</dbReference>
<evidence type="ECO:0000256" key="5">
    <source>
        <dbReference type="PROSITE-ProRule" id="PRU00455"/>
    </source>
</evidence>
<evidence type="ECO:0000256" key="4">
    <source>
        <dbReference type="ARBA" id="ARBA00024004"/>
    </source>
</evidence>
<dbReference type="PROSITE" id="PS51081">
    <property type="entry name" value="ZF_SIAH"/>
    <property type="match status" value="1"/>
</dbReference>
<accession>A0AAV5FRM3</accession>
<dbReference type="SUPFAM" id="SSF49599">
    <property type="entry name" value="TRAF domain-like"/>
    <property type="match status" value="1"/>
</dbReference>
<comment type="function">
    <text evidence="4">E3 ubiquitin-protein ligase that mediates ubiquitination and subsequent proteasomal degradation of target proteins. E3 ubiquitin ligases accept ubiquitin from an E2 ubiquitin-conjugating enzyme in the form of a thioester and then directly transfers the ubiquitin to targeted substrates. It probably triggers the ubiquitin-mediated degradation of different substrates.</text>
</comment>
<evidence type="ECO:0000256" key="2">
    <source>
        <dbReference type="ARBA" id="ARBA00022771"/>
    </source>
</evidence>
<protein>
    <recommendedName>
        <fullName evidence="7">SIAH-type domain-containing protein</fullName>
    </recommendedName>
</protein>
<evidence type="ECO:0000256" key="1">
    <source>
        <dbReference type="ARBA" id="ARBA00022723"/>
    </source>
</evidence>
<dbReference type="Proteomes" id="UP001054889">
    <property type="component" value="Unassembled WGS sequence"/>
</dbReference>
<reference evidence="8" key="2">
    <citation type="submission" date="2021-12" db="EMBL/GenBank/DDBJ databases">
        <title>Resequencing data analysis of finger millet.</title>
        <authorList>
            <person name="Hatakeyama M."/>
            <person name="Aluri S."/>
            <person name="Balachadran M.T."/>
            <person name="Sivarajan S.R."/>
            <person name="Poveda L."/>
            <person name="Shimizu-Inatsugi R."/>
            <person name="Schlapbach R."/>
            <person name="Sreeman S.M."/>
            <person name="Shimizu K.K."/>
        </authorList>
    </citation>
    <scope>NUCLEOTIDE SEQUENCE</scope>
</reference>
<proteinExistence type="predicted"/>
<dbReference type="AlphaFoldDB" id="A0AAV5FRM3"/>
<keyword evidence="3" id="KW-0862">Zinc</keyword>
<organism evidence="8 9">
    <name type="scientific">Eleusine coracana subsp. coracana</name>
    <dbReference type="NCBI Taxonomy" id="191504"/>
    <lineage>
        <taxon>Eukaryota</taxon>
        <taxon>Viridiplantae</taxon>
        <taxon>Streptophyta</taxon>
        <taxon>Embryophyta</taxon>
        <taxon>Tracheophyta</taxon>
        <taxon>Spermatophyta</taxon>
        <taxon>Magnoliopsida</taxon>
        <taxon>Liliopsida</taxon>
        <taxon>Poales</taxon>
        <taxon>Poaceae</taxon>
        <taxon>PACMAD clade</taxon>
        <taxon>Chloridoideae</taxon>
        <taxon>Cynodonteae</taxon>
        <taxon>Eleusininae</taxon>
        <taxon>Eleusine</taxon>
    </lineage>
</organism>
<keyword evidence="1" id="KW-0479">Metal-binding</keyword>
<gene>
    <name evidence="8" type="primary">gb26596</name>
    <name evidence="8" type="ORF">PR202_gb26596</name>
</gene>
<dbReference type="InterPro" id="IPR013010">
    <property type="entry name" value="Znf_SIAH"/>
</dbReference>
<feature type="region of interest" description="Disordered" evidence="6">
    <location>
        <begin position="1"/>
        <end position="24"/>
    </location>
</feature>
<sequence>MARPASRWRRKASSSAAPCAQKGRCCSAPEEEEEAAPPESPTATPVSVRVGSSRLRCSLCFGRFKSPIYLCAAGHLTCCRCRVKLPSNSCLTCGDGGGPAGSAYAHCPGLDLFFRDLRVPCAYDQYGCTRLVPYSGSGAAAADDHQATCAHAPCFCPEPDCFLVTSPRELAAHLAGAHAWPVDDVAYSEPRMFAVPVPHRRLLRGAEDADDDDDDAALFVMAVAPLGTGGGAAVSVARVRGKTPPARCPRFACTFYVAYPPEEAAGLDGGCFFATVPVRSSALADGDGKGEGVCFVVPREAMHEREDGSRELLVSVRIDWSLGPDEPRGDDDDH</sequence>